<evidence type="ECO:0008006" key="8">
    <source>
        <dbReference type="Google" id="ProtNLM"/>
    </source>
</evidence>
<dbReference type="InterPro" id="IPR000219">
    <property type="entry name" value="DH_dom"/>
</dbReference>
<dbReference type="Gene3D" id="2.30.29.30">
    <property type="entry name" value="Pleckstrin-homology domain (PH domain)/Phosphotyrosine-binding domain (PTB)"/>
    <property type="match status" value="1"/>
</dbReference>
<feature type="compositionally biased region" description="Polar residues" evidence="3">
    <location>
        <begin position="304"/>
        <end position="317"/>
    </location>
</feature>
<dbReference type="PANTHER" id="PTHR46572">
    <property type="entry name" value="RHO1 GDP-GTP EXCHANGE PROTEIN 1-RELATED"/>
    <property type="match status" value="1"/>
</dbReference>
<dbReference type="SMART" id="SM00325">
    <property type="entry name" value="RhoGEF"/>
    <property type="match status" value="1"/>
</dbReference>
<feature type="region of interest" description="Disordered" evidence="3">
    <location>
        <begin position="1322"/>
        <end position="1348"/>
    </location>
</feature>
<feature type="region of interest" description="Disordered" evidence="3">
    <location>
        <begin position="1"/>
        <end position="64"/>
    </location>
</feature>
<feature type="compositionally biased region" description="Polar residues" evidence="3">
    <location>
        <begin position="190"/>
        <end position="204"/>
    </location>
</feature>
<feature type="compositionally biased region" description="Polar residues" evidence="3">
    <location>
        <begin position="279"/>
        <end position="295"/>
    </location>
</feature>
<feature type="compositionally biased region" description="Basic and acidic residues" evidence="3">
    <location>
        <begin position="778"/>
        <end position="788"/>
    </location>
</feature>
<feature type="region of interest" description="Disordered" evidence="3">
    <location>
        <begin position="458"/>
        <end position="488"/>
    </location>
</feature>
<dbReference type="CDD" id="cd00160">
    <property type="entry name" value="RhoGEF"/>
    <property type="match status" value="1"/>
</dbReference>
<dbReference type="Gene3D" id="1.20.900.10">
    <property type="entry name" value="Dbl homology (DH) domain"/>
    <property type="match status" value="1"/>
</dbReference>
<name>A0A395H3G0_9EURO</name>
<dbReference type="STRING" id="1448316.A0A395H3G0"/>
<keyword evidence="1" id="KW-0597">Phosphoprotein</keyword>
<dbReference type="InterPro" id="IPR041675">
    <property type="entry name" value="PH_5"/>
</dbReference>
<dbReference type="InterPro" id="IPR011993">
    <property type="entry name" value="PH-like_dom_sf"/>
</dbReference>
<protein>
    <recommendedName>
        <fullName evidence="8">CNH domain protein</fullName>
    </recommendedName>
</protein>
<dbReference type="PANTHER" id="PTHR46572:SF1">
    <property type="entry name" value="RHO1 GUANINE NUCLEOTIDE EXCHANGE FACTOR TUS1"/>
    <property type="match status" value="1"/>
</dbReference>
<dbReference type="Pfam" id="PF00621">
    <property type="entry name" value="RhoGEF"/>
    <property type="match status" value="1"/>
</dbReference>
<keyword evidence="2" id="KW-0344">Guanine-nucleotide releasing factor</keyword>
<dbReference type="EMBL" id="KZ824432">
    <property type="protein sequence ID" value="RAL02160.1"/>
    <property type="molecule type" value="Genomic_DNA"/>
</dbReference>
<evidence type="ECO:0000313" key="7">
    <source>
        <dbReference type="Proteomes" id="UP000249402"/>
    </source>
</evidence>
<dbReference type="Pfam" id="PF23582">
    <property type="entry name" value="WHD_RGF3"/>
    <property type="match status" value="1"/>
</dbReference>
<proteinExistence type="predicted"/>
<evidence type="ECO:0000313" key="6">
    <source>
        <dbReference type="EMBL" id="RAL02160.1"/>
    </source>
</evidence>
<feature type="compositionally biased region" description="Low complexity" evidence="3">
    <location>
        <begin position="254"/>
        <end position="278"/>
    </location>
</feature>
<dbReference type="InterPro" id="IPR001180">
    <property type="entry name" value="CNH_dom"/>
</dbReference>
<dbReference type="Pfam" id="PF15405">
    <property type="entry name" value="PH_5"/>
    <property type="match status" value="1"/>
</dbReference>
<dbReference type="VEuPathDB" id="FungiDB:BO80DRAFT_353140"/>
<feature type="compositionally biased region" description="Polar residues" evidence="3">
    <location>
        <begin position="365"/>
        <end position="374"/>
    </location>
</feature>
<accession>A0A395H3G0</accession>
<dbReference type="InterPro" id="IPR001849">
    <property type="entry name" value="PH_domain"/>
</dbReference>
<feature type="region of interest" description="Disordered" evidence="3">
    <location>
        <begin position="750"/>
        <end position="788"/>
    </location>
</feature>
<evidence type="ECO:0000259" key="5">
    <source>
        <dbReference type="PROSITE" id="PS50219"/>
    </source>
</evidence>
<organism evidence="6 7">
    <name type="scientific">Aspergillus ibericus CBS 121593</name>
    <dbReference type="NCBI Taxonomy" id="1448316"/>
    <lineage>
        <taxon>Eukaryota</taxon>
        <taxon>Fungi</taxon>
        <taxon>Dikarya</taxon>
        <taxon>Ascomycota</taxon>
        <taxon>Pezizomycotina</taxon>
        <taxon>Eurotiomycetes</taxon>
        <taxon>Eurotiomycetidae</taxon>
        <taxon>Eurotiales</taxon>
        <taxon>Aspergillaceae</taxon>
        <taxon>Aspergillus</taxon>
        <taxon>Aspergillus subgen. Circumdati</taxon>
    </lineage>
</organism>
<gene>
    <name evidence="6" type="ORF">BO80DRAFT_353140</name>
</gene>
<evidence type="ECO:0000256" key="3">
    <source>
        <dbReference type="SAM" id="MobiDB-lite"/>
    </source>
</evidence>
<feature type="region of interest" description="Disordered" evidence="3">
    <location>
        <begin position="542"/>
        <end position="718"/>
    </location>
</feature>
<dbReference type="SMART" id="SM00036">
    <property type="entry name" value="CNH"/>
    <property type="match status" value="1"/>
</dbReference>
<dbReference type="OrthoDB" id="660555at2759"/>
<feature type="compositionally biased region" description="Low complexity" evidence="3">
    <location>
        <begin position="12"/>
        <end position="25"/>
    </location>
</feature>
<keyword evidence="7" id="KW-1185">Reference proteome</keyword>
<evidence type="ECO:0000256" key="1">
    <source>
        <dbReference type="ARBA" id="ARBA00022553"/>
    </source>
</evidence>
<evidence type="ECO:0000256" key="2">
    <source>
        <dbReference type="ARBA" id="ARBA00022658"/>
    </source>
</evidence>
<dbReference type="InterPro" id="IPR052233">
    <property type="entry name" value="Rho-type_GEFs"/>
</dbReference>
<dbReference type="RefSeq" id="XP_025576487.1">
    <property type="nucleotide sequence ID" value="XM_025715648.1"/>
</dbReference>
<sequence>MAHYQNGYPAYNQSPNSPPSSTQPNRYDLYATQPTSPQLRRMPSYNVGDDAGVLGSPHSQDSRATEMNARYAGWNAPAEGQSSYNLINTGRDEYADPRYAHIPASTSPQLSRARASSQSSYQYQYTSSVPAAASPTQLAYNPQQYALPPTPSQQQVGFSPLAYTGPGASYNSSTAPGHQPYNPAAYQPASFGSSPVQRQPTISYAQAPPTPQSFGPPHPQLPPPPPPRGPDHPYGSRPSPQYGNVSPGTHYGFATQQASSSSTLSGSLSYGTTSPSTPNATYGSTNSSFTASGPNTAAAHLYTGGTQIPTYIPQSPGHSEGALASPFDEQPPAPPAHSTSTEDAFGKRSSLTRPGSGRSLPTPPIYQNQTQMSPRRTDTLTRHPQSRPLPGPPVDADVGSDPYMTSNGLASLDSRPDSRTGYDELIKEVEAAVADRRATGEPGYSLDPLHVDPRDALVLEPPTSVSPGPRLSPDERHTHTNGSIATGTGQYVNYDAYSDDSDAEAAAGLAMLQMADEEDKAQAERLQERARRETTASIISAYGARSENRAPSPHQDWHQDELDSYSGSYNRASQYDGLDPHTNGYGDSLDHVRLAPTSGSRHSNPFADGQREYSDDYDYPSAALDASGYPYPDPQHHARVDAGGTGGLAEPGAYERRMSFDYGDETDGPLSQTHNLQRSGSESSDRGDEPGDLFFHPGMRPLPPAPVEPASNPSLMSHLMPAGTYRHYEQGDERGSTQYTPSYFPVAPDSYTSTVSSPTQVPRSTSLSSHPIGPRTDPPIRSKTDADRAKYKQQQELLRQQQQQHGAVKFDTSPDAAAAMTLDLPTIPAGRRKKFNPTKLSSEQFRRCTEPWALSAILSWVRELSEDETDLKEHTIVEAIVALFTHKVPTMNIADAETLAARVVKNMMQEEALVKDEEWVKFSTGTLSGVLFQITGTGCYSSRLHEQGTEVFGRCYSHHCMRTLKKVNLKAQMMEADKKAEDWVTFYKVPKEVWETYPKKEIDRQNNLHEIVTTEDSFISQLDVLRDLYRDQLARMQPSVIAPKRLNKFLNDVFGKVDPVKKVNEDHLLAQLKYRQKEQGPFIAGFSDIFREWIRKAKSVYIDYAATFPSANYLVRKEAERNIHFRQFLNQVRDHKLSNRLSWDTYLKAPITRIQRYTLLLSTVHKNMPKDSEEKANLAQAIEEIKLVALECDNKVGEMSRKVDLMELSSKLQLRPEMKKEVELNLEHLGREIIFRGDLQRPGTRTRFLVDTHAILFDHYLVLAKAFTARDPSRTVKYESYDVSKLPIPMDLLVLESDNEDPVVKSAVRGVVAQSPAVVGRGVGGGPLTHTASGNSASSGNSNQGKTLVPTTVLESSKDDKILYPFKIKHLGKNGTYTLYAFSAQNRQDWCDKITVAKTKHAAALFTQNAEPFRLRVLADTAFATPDNSSIPTGVTIDGTPLDRAIKDVEERYGPSTPRPAPVCRTAVHCATVFQQPPGRMMCAIGTDYGVYISEYNDPRGWTRTIPIVRVTQIAVFEEFNVFLLIADKSLIAYHLDVVCPPNGVSAQATTDSSRRAPQKLSGSREVGFFAAGHMKDRTLVMYKKRDGLSSTFKILEPVVQKSSSSRSRLFSSRRSQTEFFREYDEFYIPAESYGINLFHSSLAISTHRGIEILTIDKKHTWSVPDFRSEAPPEAQAQLTSIAHRIGTLRPLGMFRLSDSEFLVVYTECAVYVNKHGDVSRSVVMEFVGHAHSACLYGKFLILFNDDFVEVRNAMNGRLRQVIPGHGVVCLDDGSSMPGSGANSIPTSAGGAVNLSSGLSNGASLANNGHTVKICMQHPEYERSQIILELIENEGQKD</sequence>
<feature type="compositionally biased region" description="Polar residues" evidence="3">
    <location>
        <begin position="750"/>
        <end position="769"/>
    </location>
</feature>
<dbReference type="PROSITE" id="PS50010">
    <property type="entry name" value="DH_2"/>
    <property type="match status" value="1"/>
</dbReference>
<dbReference type="SMART" id="SM00233">
    <property type="entry name" value="PH"/>
    <property type="match status" value="1"/>
</dbReference>
<dbReference type="GO" id="GO:0005085">
    <property type="term" value="F:guanyl-nucleotide exchange factor activity"/>
    <property type="evidence" value="ECO:0007669"/>
    <property type="project" value="UniProtKB-KW"/>
</dbReference>
<feature type="domain" description="DH" evidence="4">
    <location>
        <begin position="1003"/>
        <end position="1195"/>
    </location>
</feature>
<dbReference type="Proteomes" id="UP000249402">
    <property type="component" value="Unassembled WGS sequence"/>
</dbReference>
<feature type="compositionally biased region" description="Polar residues" evidence="3">
    <location>
        <begin position="669"/>
        <end position="682"/>
    </location>
</feature>
<feature type="compositionally biased region" description="Pro residues" evidence="3">
    <location>
        <begin position="208"/>
        <end position="228"/>
    </location>
</feature>
<feature type="region of interest" description="Disordered" evidence="3">
    <location>
        <begin position="169"/>
        <end position="419"/>
    </location>
</feature>
<dbReference type="InterPro" id="IPR035899">
    <property type="entry name" value="DBL_dom_sf"/>
</dbReference>
<dbReference type="SUPFAM" id="SSF50729">
    <property type="entry name" value="PH domain-like"/>
    <property type="match status" value="1"/>
</dbReference>
<feature type="compositionally biased region" description="Low complexity" evidence="3">
    <location>
        <begin position="1332"/>
        <end position="1343"/>
    </location>
</feature>
<dbReference type="SUPFAM" id="SSF48065">
    <property type="entry name" value="DBL homology domain (DH-domain)"/>
    <property type="match status" value="1"/>
</dbReference>
<dbReference type="Pfam" id="PF00780">
    <property type="entry name" value="CNH"/>
    <property type="match status" value="1"/>
</dbReference>
<reference evidence="6 7" key="1">
    <citation type="submission" date="2018-02" db="EMBL/GenBank/DDBJ databases">
        <title>The genomes of Aspergillus section Nigri reveals drivers in fungal speciation.</title>
        <authorList>
            <consortium name="DOE Joint Genome Institute"/>
            <person name="Vesth T.C."/>
            <person name="Nybo J."/>
            <person name="Theobald S."/>
            <person name="Brandl J."/>
            <person name="Frisvad J.C."/>
            <person name="Nielsen K.F."/>
            <person name="Lyhne E.K."/>
            <person name="Kogle M.E."/>
            <person name="Kuo A."/>
            <person name="Riley R."/>
            <person name="Clum A."/>
            <person name="Nolan M."/>
            <person name="Lipzen A."/>
            <person name="Salamov A."/>
            <person name="Henrissat B."/>
            <person name="Wiebenga A."/>
            <person name="De vries R.P."/>
            <person name="Grigoriev I.V."/>
            <person name="Mortensen U.H."/>
            <person name="Andersen M.R."/>
            <person name="Baker S.E."/>
        </authorList>
    </citation>
    <scope>NUCLEOTIDE SEQUENCE [LARGE SCALE GENOMIC DNA]</scope>
    <source>
        <strain evidence="6 7">CBS 121593</strain>
    </source>
</reference>
<feature type="domain" description="CNH" evidence="5">
    <location>
        <begin position="1465"/>
        <end position="1778"/>
    </location>
</feature>
<evidence type="ECO:0000259" key="4">
    <source>
        <dbReference type="PROSITE" id="PS50010"/>
    </source>
</evidence>
<feature type="compositionally biased region" description="Polar residues" evidence="3">
    <location>
        <begin position="238"/>
        <end position="247"/>
    </location>
</feature>
<dbReference type="InterPro" id="IPR057283">
    <property type="entry name" value="RGF3_WH"/>
</dbReference>
<dbReference type="GeneID" id="37220513"/>
<dbReference type="PROSITE" id="PS50219">
    <property type="entry name" value="CNH"/>
    <property type="match status" value="1"/>
</dbReference>